<feature type="transmembrane region" description="Helical" evidence="1">
    <location>
        <begin position="47"/>
        <end position="63"/>
    </location>
</feature>
<evidence type="ECO:0000256" key="1">
    <source>
        <dbReference type="SAM" id="Phobius"/>
    </source>
</evidence>
<keyword evidence="3" id="KW-1185">Reference proteome</keyword>
<keyword evidence="1" id="KW-1133">Transmembrane helix</keyword>
<organism evidence="2 3">
    <name type="scientific">Chryseobacterium vrystaatense</name>
    <dbReference type="NCBI Taxonomy" id="307480"/>
    <lineage>
        <taxon>Bacteria</taxon>
        <taxon>Pseudomonadati</taxon>
        <taxon>Bacteroidota</taxon>
        <taxon>Flavobacteriia</taxon>
        <taxon>Flavobacteriales</taxon>
        <taxon>Weeksellaceae</taxon>
        <taxon>Chryseobacterium group</taxon>
        <taxon>Chryseobacterium</taxon>
    </lineage>
</organism>
<sequence length="180" mass="20743">MTFLQYEKKGSVKMTVYNSIQHFRDEFSLLNDCQQRLDIATFRYDNFFVFFGGLLLVFYALKLKSEDWKDKPKSFWSPILTVLLVAGLVYMALDWSENYCFLKAVKDPGFDFLSFKALQLSKWATGLVALGGLILIDLVVFINWRRILWAIFGFLLITLLVAGSVGLYNHSYPICSACKK</sequence>
<evidence type="ECO:0000313" key="2">
    <source>
        <dbReference type="EMBL" id="KFF26536.1"/>
    </source>
</evidence>
<keyword evidence="1" id="KW-0472">Membrane</keyword>
<reference evidence="2 3" key="1">
    <citation type="submission" date="2014-07" db="EMBL/GenBank/DDBJ databases">
        <title>Genome of Chryseobacterium vrystaatense LMG 22846.</title>
        <authorList>
            <person name="Pipes S.E."/>
            <person name="Stropko S.J."/>
            <person name="Newman J.D."/>
        </authorList>
    </citation>
    <scope>NUCLEOTIDE SEQUENCE [LARGE SCALE GENOMIC DNA]</scope>
    <source>
        <strain evidence="2 3">LMG 22846</strain>
    </source>
</reference>
<name>A0ABR4UPT9_9FLAO</name>
<comment type="caution">
    <text evidence="2">The sequence shown here is derived from an EMBL/GenBank/DDBJ whole genome shotgun (WGS) entry which is preliminary data.</text>
</comment>
<gene>
    <name evidence="2" type="ORF">IW16_11850</name>
</gene>
<protein>
    <submittedName>
        <fullName evidence="2">Uncharacterized protein</fullName>
    </submittedName>
</protein>
<feature type="transmembrane region" description="Helical" evidence="1">
    <location>
        <begin position="123"/>
        <end position="142"/>
    </location>
</feature>
<feature type="transmembrane region" description="Helical" evidence="1">
    <location>
        <begin position="75"/>
        <end position="93"/>
    </location>
</feature>
<evidence type="ECO:0000313" key="3">
    <source>
        <dbReference type="Proteomes" id="UP000028719"/>
    </source>
</evidence>
<feature type="transmembrane region" description="Helical" evidence="1">
    <location>
        <begin position="147"/>
        <end position="168"/>
    </location>
</feature>
<proteinExistence type="predicted"/>
<keyword evidence="1" id="KW-0812">Transmembrane</keyword>
<dbReference type="Proteomes" id="UP000028719">
    <property type="component" value="Unassembled WGS sequence"/>
</dbReference>
<accession>A0ABR4UPT9</accession>
<dbReference type="EMBL" id="JPRI01000003">
    <property type="protein sequence ID" value="KFF26536.1"/>
    <property type="molecule type" value="Genomic_DNA"/>
</dbReference>